<dbReference type="InterPro" id="IPR020845">
    <property type="entry name" value="AMP-binding_CS"/>
</dbReference>
<dbReference type="SUPFAM" id="SSF56801">
    <property type="entry name" value="Acetyl-CoA synthetase-like"/>
    <property type="match status" value="1"/>
</dbReference>
<keyword evidence="2" id="KW-0436">Ligase</keyword>
<dbReference type="PROSITE" id="PS00455">
    <property type="entry name" value="AMP_BINDING"/>
    <property type="match status" value="1"/>
</dbReference>
<dbReference type="Gene3D" id="3.30.300.30">
    <property type="match status" value="1"/>
</dbReference>
<dbReference type="InterPro" id="IPR025110">
    <property type="entry name" value="AMP-bd_C"/>
</dbReference>
<gene>
    <name evidence="7" type="ORF">SAMN04487966_102396</name>
</gene>
<evidence type="ECO:0000256" key="1">
    <source>
        <dbReference type="ARBA" id="ARBA00006432"/>
    </source>
</evidence>
<sequence length="534" mass="59061">MPAQPQPWWQDLDTTPFHWRIPQQFNIATACLETADPEDLALVVATEDGHRETTFGQLRTETLRLARWMQQAGLERGDRVAVLLPQCRELVTMHLAAYAVGLVVVPLTVKFGPDAVRFRLQDSGSRTVVLSAADLDRFQDALGSCPELETVVLTGTDLPHHGHLSYDQLVAEHEEATDYGRTSAEDPALIIYTSGTTGNPKGALHPHRVLAAHLPGVRMTHEAFPQPDDRMWTPAEWAWIGGLLDVLFPSLACGVPVVASTVKFSPELVRRLVEELGVRNAFLPPTALKQLRAYGLSLGDRRPRTVTSGGEALGEELQAWAREHLGVHVNEFYGQTEMNMVVGQDRSSWDPAPGSMGRAVPGFTVAVLDPLGEPQPPGEVGELCVQTPNPGEFLGYWNQPEKTAEKYLNGHLRTGDLGSMDDDGHLTFHGRVDDVISSAGYRIGPGEIEESLMSHPAVVQAAVIGLPDPDRGEVVAAYLVLREDTEPTDELREELRQHVKHRLAFYQYPRVIEFRDELPMTPTGKIQRRLLRQT</sequence>
<accession>A0A1I7MHY4</accession>
<dbReference type="PANTHER" id="PTHR43605:SF10">
    <property type="entry name" value="ACYL-COA SYNTHETASE MEDIUM CHAIN FAMILY MEMBER 3"/>
    <property type="match status" value="1"/>
</dbReference>
<dbReference type="RefSeq" id="WP_091695113.1">
    <property type="nucleotide sequence ID" value="NZ_FPCG01000002.1"/>
</dbReference>
<reference evidence="7 8" key="1">
    <citation type="submission" date="2016-10" db="EMBL/GenBank/DDBJ databases">
        <authorList>
            <person name="de Groot N.N."/>
        </authorList>
    </citation>
    <scope>NUCLEOTIDE SEQUENCE [LARGE SCALE GENOMIC DNA]</scope>
    <source>
        <strain evidence="7 8">CGMCC 1.7054</strain>
    </source>
</reference>
<dbReference type="Gene3D" id="3.40.50.12780">
    <property type="entry name" value="N-terminal domain of ligase-like"/>
    <property type="match status" value="1"/>
</dbReference>
<dbReference type="PANTHER" id="PTHR43605">
    <property type="entry name" value="ACYL-COENZYME A SYNTHETASE"/>
    <property type="match status" value="1"/>
</dbReference>
<dbReference type="FunFam" id="3.30.300.30:FF:000005">
    <property type="entry name" value="Acyl-coenzyme A synthetase ACSM5, mitochondrial"/>
    <property type="match status" value="1"/>
</dbReference>
<evidence type="ECO:0000256" key="2">
    <source>
        <dbReference type="ARBA" id="ARBA00022598"/>
    </source>
</evidence>
<name>A0A1I7MHY4_9MICC</name>
<keyword evidence="3" id="KW-0547">Nucleotide-binding</keyword>
<evidence type="ECO:0000313" key="7">
    <source>
        <dbReference type="EMBL" id="SFV21517.1"/>
    </source>
</evidence>
<dbReference type="GO" id="GO:0006633">
    <property type="term" value="P:fatty acid biosynthetic process"/>
    <property type="evidence" value="ECO:0007669"/>
    <property type="project" value="TreeGrafter"/>
</dbReference>
<evidence type="ECO:0000313" key="8">
    <source>
        <dbReference type="Proteomes" id="UP000198881"/>
    </source>
</evidence>
<dbReference type="InterPro" id="IPR045851">
    <property type="entry name" value="AMP-bd_C_sf"/>
</dbReference>
<evidence type="ECO:0000259" key="5">
    <source>
        <dbReference type="Pfam" id="PF00501"/>
    </source>
</evidence>
<evidence type="ECO:0000259" key="6">
    <source>
        <dbReference type="Pfam" id="PF13193"/>
    </source>
</evidence>
<dbReference type="GO" id="GO:0006637">
    <property type="term" value="P:acyl-CoA metabolic process"/>
    <property type="evidence" value="ECO:0007669"/>
    <property type="project" value="TreeGrafter"/>
</dbReference>
<dbReference type="GO" id="GO:0015645">
    <property type="term" value="F:fatty acid ligase activity"/>
    <property type="evidence" value="ECO:0007669"/>
    <property type="project" value="TreeGrafter"/>
</dbReference>
<organism evidence="7 8">
    <name type="scientific">Micrococcus terreus</name>
    <dbReference type="NCBI Taxonomy" id="574650"/>
    <lineage>
        <taxon>Bacteria</taxon>
        <taxon>Bacillati</taxon>
        <taxon>Actinomycetota</taxon>
        <taxon>Actinomycetes</taxon>
        <taxon>Micrococcales</taxon>
        <taxon>Micrococcaceae</taxon>
        <taxon>Micrococcus</taxon>
    </lineage>
</organism>
<protein>
    <submittedName>
        <fullName evidence="7">Acetyl-CoA synthetase</fullName>
    </submittedName>
</protein>
<dbReference type="InterPro" id="IPR000873">
    <property type="entry name" value="AMP-dep_synth/lig_dom"/>
</dbReference>
<keyword evidence="4" id="KW-0067">ATP-binding</keyword>
<dbReference type="Pfam" id="PF13193">
    <property type="entry name" value="AMP-binding_C"/>
    <property type="match status" value="1"/>
</dbReference>
<dbReference type="OrthoDB" id="9803968at2"/>
<keyword evidence="8" id="KW-1185">Reference proteome</keyword>
<dbReference type="EMBL" id="FPCG01000002">
    <property type="protein sequence ID" value="SFV21517.1"/>
    <property type="molecule type" value="Genomic_DNA"/>
</dbReference>
<dbReference type="STRING" id="574650.SAMN04487966_102396"/>
<dbReference type="AlphaFoldDB" id="A0A1I7MHY4"/>
<dbReference type="InterPro" id="IPR042099">
    <property type="entry name" value="ANL_N_sf"/>
</dbReference>
<dbReference type="Pfam" id="PF00501">
    <property type="entry name" value="AMP-binding"/>
    <property type="match status" value="1"/>
</dbReference>
<dbReference type="GO" id="GO:0004321">
    <property type="term" value="F:fatty-acyl-CoA synthase activity"/>
    <property type="evidence" value="ECO:0007669"/>
    <property type="project" value="TreeGrafter"/>
</dbReference>
<evidence type="ECO:0000256" key="4">
    <source>
        <dbReference type="ARBA" id="ARBA00022840"/>
    </source>
</evidence>
<proteinExistence type="inferred from homology"/>
<feature type="domain" description="AMP-binding enzyme C-terminal" evidence="6">
    <location>
        <begin position="447"/>
        <end position="525"/>
    </location>
</feature>
<feature type="domain" description="AMP-dependent synthetase/ligase" evidence="5">
    <location>
        <begin position="37"/>
        <end position="397"/>
    </location>
</feature>
<comment type="similarity">
    <text evidence="1">Belongs to the ATP-dependent AMP-binding enzyme family.</text>
</comment>
<evidence type="ECO:0000256" key="3">
    <source>
        <dbReference type="ARBA" id="ARBA00022741"/>
    </source>
</evidence>
<dbReference type="GO" id="GO:0005524">
    <property type="term" value="F:ATP binding"/>
    <property type="evidence" value="ECO:0007669"/>
    <property type="project" value="UniProtKB-KW"/>
</dbReference>
<dbReference type="InterPro" id="IPR051087">
    <property type="entry name" value="Mitochondrial_ACSM"/>
</dbReference>
<dbReference type="GO" id="GO:0016405">
    <property type="term" value="F:CoA-ligase activity"/>
    <property type="evidence" value="ECO:0007669"/>
    <property type="project" value="UniProtKB-ARBA"/>
</dbReference>
<dbReference type="Proteomes" id="UP000198881">
    <property type="component" value="Unassembled WGS sequence"/>
</dbReference>